<dbReference type="InterPro" id="IPR055420">
    <property type="entry name" value="IgD3_Trs65"/>
</dbReference>
<dbReference type="Proteomes" id="UP000243515">
    <property type="component" value="Unassembled WGS sequence"/>
</dbReference>
<evidence type="ECO:0000259" key="2">
    <source>
        <dbReference type="Pfam" id="PF12735"/>
    </source>
</evidence>
<dbReference type="GO" id="GO:1990071">
    <property type="term" value="C:TRAPPII protein complex"/>
    <property type="evidence" value="ECO:0007669"/>
    <property type="project" value="InterPro"/>
</dbReference>
<evidence type="ECO:0000313" key="4">
    <source>
        <dbReference type="Proteomes" id="UP000243515"/>
    </source>
</evidence>
<dbReference type="Pfam" id="PF12735">
    <property type="entry name" value="IgD3_Trs65"/>
    <property type="match status" value="1"/>
</dbReference>
<organism evidence="3 4">
    <name type="scientific">Elaphomyces granulatus</name>
    <dbReference type="NCBI Taxonomy" id="519963"/>
    <lineage>
        <taxon>Eukaryota</taxon>
        <taxon>Fungi</taxon>
        <taxon>Dikarya</taxon>
        <taxon>Ascomycota</taxon>
        <taxon>Pezizomycotina</taxon>
        <taxon>Eurotiomycetes</taxon>
        <taxon>Eurotiomycetidae</taxon>
        <taxon>Eurotiales</taxon>
        <taxon>Elaphomycetaceae</taxon>
        <taxon>Elaphomyces</taxon>
    </lineage>
</organism>
<evidence type="ECO:0000313" key="3">
    <source>
        <dbReference type="EMBL" id="OXV11604.1"/>
    </source>
</evidence>
<dbReference type="OrthoDB" id="5345392at2759"/>
<keyword evidence="4" id="KW-1185">Reference proteome</keyword>
<protein>
    <recommendedName>
        <fullName evidence="2">Trafficking protein particle complex II-specific subunit 65 IgD3 domain-containing protein</fullName>
    </recommendedName>
</protein>
<proteinExistence type="predicted"/>
<comment type="caution">
    <text evidence="3">The sequence shown here is derived from an EMBL/GenBank/DDBJ whole genome shotgun (WGS) entry which is preliminary data.</text>
</comment>
<reference evidence="3 4" key="1">
    <citation type="journal article" date="2015" name="Environ. Microbiol.">
        <title>Metagenome sequence of Elaphomyces granulatus from sporocarp tissue reveals Ascomycota ectomycorrhizal fingerprints of genome expansion and a Proteobacteria-rich microbiome.</title>
        <authorList>
            <person name="Quandt C.A."/>
            <person name="Kohler A."/>
            <person name="Hesse C.N."/>
            <person name="Sharpton T.J."/>
            <person name="Martin F."/>
            <person name="Spatafora J.W."/>
        </authorList>
    </citation>
    <scope>NUCLEOTIDE SEQUENCE [LARGE SCALE GENOMIC DNA]</scope>
    <source>
        <strain evidence="3 4">OSC145934</strain>
    </source>
</reference>
<feature type="domain" description="Trafficking protein particle complex II-specific subunit 65 IgD3" evidence="2">
    <location>
        <begin position="425"/>
        <end position="592"/>
    </location>
</feature>
<dbReference type="GO" id="GO:0006891">
    <property type="term" value="P:intra-Golgi vesicle-mediated transport"/>
    <property type="evidence" value="ECO:0007669"/>
    <property type="project" value="InterPro"/>
</dbReference>
<dbReference type="PANTHER" id="PTHR28159:SF1">
    <property type="entry name" value="TRAFFICKING PROTEIN PARTICLE COMPLEX II-SPECIFIC SUBUNIT 65"/>
    <property type="match status" value="1"/>
</dbReference>
<dbReference type="AlphaFoldDB" id="A0A232M5P2"/>
<dbReference type="InterPro" id="IPR024662">
    <property type="entry name" value="Trs65"/>
</dbReference>
<gene>
    <name evidence="3" type="ORF">Egran_00634</name>
</gene>
<dbReference type="EMBL" id="NPHW01002395">
    <property type="protein sequence ID" value="OXV11604.1"/>
    <property type="molecule type" value="Genomic_DNA"/>
</dbReference>
<feature type="region of interest" description="Disordered" evidence="1">
    <location>
        <begin position="408"/>
        <end position="432"/>
    </location>
</feature>
<name>A0A232M5P2_9EURO</name>
<accession>A0A232M5P2</accession>
<dbReference type="PANTHER" id="PTHR28159">
    <property type="entry name" value="TRAFFICKING PROTEIN PARTICLE COMPLEX II-SPECIFIC SUBUNIT 65"/>
    <property type="match status" value="1"/>
</dbReference>
<sequence length="599" mass="65456">MPSSKLPEEFLRNAVLDTVVPHASDFDIEGALTSSLEEGTADLPSALSSMPQRSLLFFGWSISLANPEFILLLIHSKPTDETVTVRIILRLSNCSESALKFHLPRLDVRLDAYAINPADPGGEGSGPTKDLIFSGAVSDKEDPLVVVDVFEEDEETGNHVYVTWKVETYLNRPRVRIQHPCVVFIASATLSPPDNPDRASQPDEYLPSLVPASINVLQALSADQALKPVGPFLPASRLLRVVPVAQIDEPISNIRQETQQFIRIAPAASARIRCSRLNTFSGRPTTIASLDFEVTPLLNCDVVFDKAELKLSDGHLENLSEASGLLLPITCRPRDDISLVYKLTPDYGPEFSPSTTALVSVLDISLGAVVLLSDDCRPRISMQWRTNVDFSMPLNPTFGGPSQVMQRNNRPASLPMTPTQSTSSGVPPSNRTTLRERAHSTTHLGVTISFSGPVHVEVSKPFHWDVFIVNRSGSPRKFALVAIPRRKRLDVPRHVSRPSTSSSLGRKEEEVAEAVVDENIVHAMQKNAAGQDAELVSLSTEIRIGPLLSGTCHSTELKLLPLIAGPLYLEAVRLVDLNTNETTDIRDLPDILASEKKPA</sequence>
<evidence type="ECO:0000256" key="1">
    <source>
        <dbReference type="SAM" id="MobiDB-lite"/>
    </source>
</evidence>
<dbReference type="GO" id="GO:0005802">
    <property type="term" value="C:trans-Golgi network"/>
    <property type="evidence" value="ECO:0007669"/>
    <property type="project" value="TreeGrafter"/>
</dbReference>